<evidence type="ECO:0000313" key="2">
    <source>
        <dbReference type="Proteomes" id="UP001320831"/>
    </source>
</evidence>
<organism evidence="1 2">
    <name type="scientific">Chelativorans salis</name>
    <dbReference type="NCBI Taxonomy" id="2978478"/>
    <lineage>
        <taxon>Bacteria</taxon>
        <taxon>Pseudomonadati</taxon>
        <taxon>Pseudomonadota</taxon>
        <taxon>Alphaproteobacteria</taxon>
        <taxon>Hyphomicrobiales</taxon>
        <taxon>Phyllobacteriaceae</taxon>
        <taxon>Chelativorans</taxon>
    </lineage>
</organism>
<accession>A0ABT2LNC1</accession>
<comment type="caution">
    <text evidence="1">The sequence shown here is derived from an EMBL/GenBank/DDBJ whole genome shotgun (WGS) entry which is preliminary data.</text>
</comment>
<dbReference type="RefSeq" id="WP_260903520.1">
    <property type="nucleotide sequence ID" value="NZ_JAOCZP010000003.1"/>
</dbReference>
<sequence length="134" mass="14592">MTATTLDLQEAIFSALADDAALVATLGGALFHDLTPAGLAFPYVTFGRATAYDWSTGTEEGSEHFFTLNVWSKKKGRREVLALMELVRGALHEGELGLAGHRLVNLRLETSEVRYDEDLGAYHGGLHFRAVVEA</sequence>
<gene>
    <name evidence="1" type="ORF">N5A92_13590</name>
</gene>
<dbReference type="EMBL" id="JAOCZP010000003">
    <property type="protein sequence ID" value="MCT7376065.1"/>
    <property type="molecule type" value="Genomic_DNA"/>
</dbReference>
<dbReference type="Proteomes" id="UP001320831">
    <property type="component" value="Unassembled WGS sequence"/>
</dbReference>
<evidence type="ECO:0000313" key="1">
    <source>
        <dbReference type="EMBL" id="MCT7376065.1"/>
    </source>
</evidence>
<dbReference type="InterPro" id="IPR021508">
    <property type="entry name" value="Gp17-like"/>
</dbReference>
<name>A0ABT2LNC1_9HYPH</name>
<keyword evidence="2" id="KW-1185">Reference proteome</keyword>
<proteinExistence type="predicted"/>
<dbReference type="Pfam" id="PF11367">
    <property type="entry name" value="Tail_completion_gp17"/>
    <property type="match status" value="1"/>
</dbReference>
<reference evidence="1 2" key="1">
    <citation type="submission" date="2022-09" db="EMBL/GenBank/DDBJ databases">
        <title>Chelativorans salina sp. nov., a novel slightly halophilic bacterium isolated from a saline lake sediment enrichment.</title>
        <authorList>
            <person name="Gao L."/>
            <person name="Fang B.-Z."/>
            <person name="Li W.-J."/>
        </authorList>
    </citation>
    <scope>NUCLEOTIDE SEQUENCE [LARGE SCALE GENOMIC DNA]</scope>
    <source>
        <strain evidence="1 2">EGI FJ00035</strain>
    </source>
</reference>
<protein>
    <submittedName>
        <fullName evidence="1">DUF3168 domain-containing protein</fullName>
    </submittedName>
</protein>
<dbReference type="InterPro" id="IPR053745">
    <property type="entry name" value="Viral_Tail_Comp_sf"/>
</dbReference>
<dbReference type="Gene3D" id="3.30.2000.30">
    <property type="match status" value="1"/>
</dbReference>